<dbReference type="Proteomes" id="UP001295740">
    <property type="component" value="Unassembled WGS sequence"/>
</dbReference>
<dbReference type="GO" id="GO:0004674">
    <property type="term" value="F:protein serine/threonine kinase activity"/>
    <property type="evidence" value="ECO:0007669"/>
    <property type="project" value="UniProtKB-KW"/>
</dbReference>
<evidence type="ECO:0000256" key="3">
    <source>
        <dbReference type="ARBA" id="ARBA00022679"/>
    </source>
</evidence>
<dbReference type="EC" id="2.7.11.1" evidence="1"/>
<sequence>MSTTTRKYITADEEVGAIPNGWDVQCVGEANRIAFYPMNDENGTFEHPVFGLLPQPWELRKTIGALHYHYFNTSINEASDHGPRRVLRPASPPSGAINTRPAGMGELERNVIAQHPLHGEYTRLKTLDTGTGDIGGMNGGIYVVGSSTTGQLYVEKRYKTTSPFMQELVKSEIYQTRQLVHHAIIHYVDAYIEYNPFRASLYMEYCDRGTLKDLIVKYKKKKKASKQDRIPESFLWHTLISLADALAYLKTGRSFAAPELDKPDPTTWKPIVHRDIKPGNVFLRSRDSPTSQKPFYVLLSDFGLMDYESQDQGGGPEGACGTAEYHAPELTFDPYPSEEQRHFQARPHTGRSDVWAVACTLLCMCERDDLPHMDRECWPLRSRKALGRIAKLESLDITDVGIYSEYLARTISWAASSDPATRPDGEELIKEVLAQWDLWRSDPSWKEHVDVGGMLPSWATRKRTVTFTPLPLP</sequence>
<dbReference type="Gene3D" id="1.10.510.10">
    <property type="entry name" value="Transferase(Phosphotransferase) domain 1"/>
    <property type="match status" value="1"/>
</dbReference>
<evidence type="ECO:0000256" key="4">
    <source>
        <dbReference type="ARBA" id="ARBA00022741"/>
    </source>
</evidence>
<comment type="catalytic activity">
    <reaction evidence="8">
        <text>L-seryl-[protein] + ATP = O-phospho-L-seryl-[protein] + ADP + H(+)</text>
        <dbReference type="Rhea" id="RHEA:17989"/>
        <dbReference type="Rhea" id="RHEA-COMP:9863"/>
        <dbReference type="Rhea" id="RHEA-COMP:11604"/>
        <dbReference type="ChEBI" id="CHEBI:15378"/>
        <dbReference type="ChEBI" id="CHEBI:29999"/>
        <dbReference type="ChEBI" id="CHEBI:30616"/>
        <dbReference type="ChEBI" id="CHEBI:83421"/>
        <dbReference type="ChEBI" id="CHEBI:456216"/>
        <dbReference type="EC" id="2.7.11.1"/>
    </reaction>
</comment>
<comment type="catalytic activity">
    <reaction evidence="7">
        <text>L-threonyl-[protein] + ATP = O-phospho-L-threonyl-[protein] + ADP + H(+)</text>
        <dbReference type="Rhea" id="RHEA:46608"/>
        <dbReference type="Rhea" id="RHEA-COMP:11060"/>
        <dbReference type="Rhea" id="RHEA-COMP:11605"/>
        <dbReference type="ChEBI" id="CHEBI:15378"/>
        <dbReference type="ChEBI" id="CHEBI:30013"/>
        <dbReference type="ChEBI" id="CHEBI:30616"/>
        <dbReference type="ChEBI" id="CHEBI:61977"/>
        <dbReference type="ChEBI" id="CHEBI:456216"/>
        <dbReference type="EC" id="2.7.11.1"/>
    </reaction>
</comment>
<dbReference type="AlphaFoldDB" id="A0AAI8YFX2"/>
<evidence type="ECO:0000256" key="1">
    <source>
        <dbReference type="ARBA" id="ARBA00012513"/>
    </source>
</evidence>
<dbReference type="PANTHER" id="PTHR43671">
    <property type="entry name" value="SERINE/THREONINE-PROTEIN KINASE NEK"/>
    <property type="match status" value="1"/>
</dbReference>
<evidence type="ECO:0000313" key="10">
    <source>
        <dbReference type="EMBL" id="CAJ2503135.1"/>
    </source>
</evidence>
<keyword evidence="3" id="KW-0808">Transferase</keyword>
<proteinExistence type="predicted"/>
<dbReference type="PANTHER" id="PTHR43671:SF98">
    <property type="entry name" value="SERINE_THREONINE-PROTEIN KINASE NEK11"/>
    <property type="match status" value="1"/>
</dbReference>
<evidence type="ECO:0000256" key="2">
    <source>
        <dbReference type="ARBA" id="ARBA00022527"/>
    </source>
</evidence>
<dbReference type="GO" id="GO:0005524">
    <property type="term" value="F:ATP binding"/>
    <property type="evidence" value="ECO:0007669"/>
    <property type="project" value="UniProtKB-KW"/>
</dbReference>
<dbReference type="EMBL" id="CAUWAG010000004">
    <property type="protein sequence ID" value="CAJ2503135.1"/>
    <property type="molecule type" value="Genomic_DNA"/>
</dbReference>
<protein>
    <recommendedName>
        <fullName evidence="1">non-specific serine/threonine protein kinase</fullName>
        <ecNumber evidence="1">2.7.11.1</ecNumber>
    </recommendedName>
</protein>
<evidence type="ECO:0000313" key="11">
    <source>
        <dbReference type="Proteomes" id="UP001295740"/>
    </source>
</evidence>
<evidence type="ECO:0000259" key="9">
    <source>
        <dbReference type="PROSITE" id="PS50011"/>
    </source>
</evidence>
<gene>
    <name evidence="10" type="ORF">KHLLAP_LOCUS3603</name>
</gene>
<keyword evidence="2" id="KW-0723">Serine/threonine-protein kinase</keyword>
<evidence type="ECO:0000256" key="6">
    <source>
        <dbReference type="ARBA" id="ARBA00022840"/>
    </source>
</evidence>
<dbReference type="Pfam" id="PF00069">
    <property type="entry name" value="Pkinase"/>
    <property type="match status" value="1"/>
</dbReference>
<dbReference type="InterPro" id="IPR008271">
    <property type="entry name" value="Ser/Thr_kinase_AS"/>
</dbReference>
<dbReference type="InterPro" id="IPR011009">
    <property type="entry name" value="Kinase-like_dom_sf"/>
</dbReference>
<keyword evidence="5" id="KW-0418">Kinase</keyword>
<dbReference type="InterPro" id="IPR050660">
    <property type="entry name" value="NEK_Ser/Thr_kinase"/>
</dbReference>
<dbReference type="PROSITE" id="PS00108">
    <property type="entry name" value="PROTEIN_KINASE_ST"/>
    <property type="match status" value="1"/>
</dbReference>
<feature type="domain" description="Protein kinase" evidence="9">
    <location>
        <begin position="123"/>
        <end position="434"/>
    </location>
</feature>
<evidence type="ECO:0000256" key="8">
    <source>
        <dbReference type="ARBA" id="ARBA00048679"/>
    </source>
</evidence>
<name>A0AAI8YFX2_9PEZI</name>
<keyword evidence="6" id="KW-0067">ATP-binding</keyword>
<dbReference type="SUPFAM" id="SSF56112">
    <property type="entry name" value="Protein kinase-like (PK-like)"/>
    <property type="match status" value="1"/>
</dbReference>
<keyword evidence="11" id="KW-1185">Reference proteome</keyword>
<reference evidence="10" key="1">
    <citation type="submission" date="2023-10" db="EMBL/GenBank/DDBJ databases">
        <authorList>
            <person name="Hackl T."/>
        </authorList>
    </citation>
    <scope>NUCLEOTIDE SEQUENCE</scope>
</reference>
<dbReference type="InterPro" id="IPR000719">
    <property type="entry name" value="Prot_kinase_dom"/>
</dbReference>
<organism evidence="10 11">
    <name type="scientific">Anthostomella pinea</name>
    <dbReference type="NCBI Taxonomy" id="933095"/>
    <lineage>
        <taxon>Eukaryota</taxon>
        <taxon>Fungi</taxon>
        <taxon>Dikarya</taxon>
        <taxon>Ascomycota</taxon>
        <taxon>Pezizomycotina</taxon>
        <taxon>Sordariomycetes</taxon>
        <taxon>Xylariomycetidae</taxon>
        <taxon>Xylariales</taxon>
        <taxon>Xylariaceae</taxon>
        <taxon>Anthostomella</taxon>
    </lineage>
</organism>
<dbReference type="GO" id="GO:0005634">
    <property type="term" value="C:nucleus"/>
    <property type="evidence" value="ECO:0007669"/>
    <property type="project" value="TreeGrafter"/>
</dbReference>
<comment type="caution">
    <text evidence="10">The sequence shown here is derived from an EMBL/GenBank/DDBJ whole genome shotgun (WGS) entry which is preliminary data.</text>
</comment>
<dbReference type="CDD" id="cd00180">
    <property type="entry name" value="PKc"/>
    <property type="match status" value="1"/>
</dbReference>
<dbReference type="PROSITE" id="PS50011">
    <property type="entry name" value="PROTEIN_KINASE_DOM"/>
    <property type="match status" value="1"/>
</dbReference>
<evidence type="ECO:0000256" key="7">
    <source>
        <dbReference type="ARBA" id="ARBA00047899"/>
    </source>
</evidence>
<keyword evidence="4" id="KW-0547">Nucleotide-binding</keyword>
<evidence type="ECO:0000256" key="5">
    <source>
        <dbReference type="ARBA" id="ARBA00022777"/>
    </source>
</evidence>
<dbReference type="SMART" id="SM00220">
    <property type="entry name" value="S_TKc"/>
    <property type="match status" value="1"/>
</dbReference>
<accession>A0AAI8YFX2</accession>